<feature type="transmembrane region" description="Helical" evidence="1">
    <location>
        <begin position="119"/>
        <end position="137"/>
    </location>
</feature>
<keyword evidence="1" id="KW-0472">Membrane</keyword>
<dbReference type="RefSeq" id="WP_373635501.1">
    <property type="nucleotide sequence ID" value="NZ_CP151767.2"/>
</dbReference>
<dbReference type="KEGG" id="yrh:AABB31_13970"/>
<evidence type="ECO:0000313" key="3">
    <source>
        <dbReference type="Proteomes" id="UP001470809"/>
    </source>
</evidence>
<organism evidence="2 3">
    <name type="scientific">Yoonia rhodophyticola</name>
    <dbReference type="NCBI Taxonomy" id="3137370"/>
    <lineage>
        <taxon>Bacteria</taxon>
        <taxon>Pseudomonadati</taxon>
        <taxon>Pseudomonadota</taxon>
        <taxon>Alphaproteobacteria</taxon>
        <taxon>Rhodobacterales</taxon>
        <taxon>Paracoccaceae</taxon>
        <taxon>Yoonia</taxon>
    </lineage>
</organism>
<dbReference type="Proteomes" id="UP001470809">
    <property type="component" value="Chromosome"/>
</dbReference>
<protein>
    <submittedName>
        <fullName evidence="2">Uncharacterized protein</fullName>
    </submittedName>
</protein>
<dbReference type="AlphaFoldDB" id="A0AAN0NJF9"/>
<gene>
    <name evidence="2" type="ORF">AABB31_13970</name>
</gene>
<keyword evidence="1" id="KW-0812">Transmembrane</keyword>
<accession>A0AAN0NJF9</accession>
<keyword evidence="1" id="KW-1133">Transmembrane helix</keyword>
<feature type="transmembrane region" description="Helical" evidence="1">
    <location>
        <begin position="93"/>
        <end position="113"/>
    </location>
</feature>
<evidence type="ECO:0000256" key="1">
    <source>
        <dbReference type="SAM" id="Phobius"/>
    </source>
</evidence>
<name>A0AAN0NJF9_9RHOB</name>
<proteinExistence type="predicted"/>
<dbReference type="EMBL" id="CP151767">
    <property type="protein sequence ID" value="WZU66180.2"/>
    <property type="molecule type" value="Genomic_DNA"/>
</dbReference>
<sequence>MQDNARLAKLILDQVLGTSTEGDQEIDALLRDALRSSRSRLDLRDRIFDGVRKTNEITPGDVAEAMSETLSDLIRDLDDDIGTAEQNMLPSRFVISTSIAAMIGSLTALVYGVADIPTAMGAFAVGAIIFFATQTYYRRMGRLISALRKRRADYDGFRALLRRSL</sequence>
<reference evidence="2" key="1">
    <citation type="submission" date="2024-08" db="EMBL/GenBank/DDBJ databases">
        <title>Phylogenomic analyses of a clade within the roseobacter group suggest taxonomic reassignments of species of the genera Aestuariivita, Citreicella, Loktanella, Nautella, Pelagibaca, Ruegeria, Thalassobius, Thiobacimonas and Tropicibacter, and the proposal o.</title>
        <authorList>
            <person name="Jeon C.O."/>
        </authorList>
    </citation>
    <scope>NUCLEOTIDE SEQUENCE</scope>
    <source>
        <strain evidence="2">SS1-5</strain>
    </source>
</reference>
<keyword evidence="3" id="KW-1185">Reference proteome</keyword>
<evidence type="ECO:0000313" key="2">
    <source>
        <dbReference type="EMBL" id="WZU66180.2"/>
    </source>
</evidence>